<evidence type="ECO:0000256" key="7">
    <source>
        <dbReference type="HAMAP-Rule" id="MF_01374"/>
    </source>
</evidence>
<comment type="cofactor">
    <cofactor evidence="7">
        <name>Zn(2+)</name>
        <dbReference type="ChEBI" id="CHEBI:29105"/>
    </cofactor>
    <text evidence="7">Binds 2 Zn(2+) ions per subunit.</text>
</comment>
<dbReference type="InterPro" id="IPR032282">
    <property type="entry name" value="HAGH_C"/>
</dbReference>
<gene>
    <name evidence="7 9" type="primary">gloB</name>
    <name evidence="9" type="ORF">LRP50_05615</name>
</gene>
<evidence type="ECO:0000256" key="2">
    <source>
        <dbReference type="ARBA" id="ARBA00004963"/>
    </source>
</evidence>
<dbReference type="InterPro" id="IPR036866">
    <property type="entry name" value="RibonucZ/Hydroxyglut_hydro"/>
</dbReference>
<dbReference type="CDD" id="cd07723">
    <property type="entry name" value="hydroxyacylglutathione_hydrolase_MBL-fold"/>
    <property type="match status" value="1"/>
</dbReference>
<dbReference type="Pfam" id="PF16123">
    <property type="entry name" value="HAGH_C"/>
    <property type="match status" value="1"/>
</dbReference>
<dbReference type="NCBIfam" id="TIGR03413">
    <property type="entry name" value="GSH_gloB"/>
    <property type="match status" value="1"/>
</dbReference>
<evidence type="ECO:0000313" key="10">
    <source>
        <dbReference type="Proteomes" id="UP001149400"/>
    </source>
</evidence>
<dbReference type="Proteomes" id="UP001149400">
    <property type="component" value="Unassembled WGS sequence"/>
</dbReference>
<feature type="binding site" evidence="7">
    <location>
        <position position="54"/>
    </location>
    <ligand>
        <name>Zn(2+)</name>
        <dbReference type="ChEBI" id="CHEBI:29105"/>
        <label>1</label>
    </ligand>
</feature>
<feature type="domain" description="Metallo-beta-lactamase" evidence="8">
    <location>
        <begin position="12"/>
        <end position="166"/>
    </location>
</feature>
<feature type="binding site" evidence="7">
    <location>
        <position position="166"/>
    </location>
    <ligand>
        <name>Zn(2+)</name>
        <dbReference type="ChEBI" id="CHEBI:29105"/>
        <label>2</label>
    </ligand>
</feature>
<comment type="subunit">
    <text evidence="7">Monomer.</text>
</comment>
<dbReference type="InterPro" id="IPR017782">
    <property type="entry name" value="Hydroxyacylglutathione_Hdrlase"/>
</dbReference>
<dbReference type="SMART" id="SM00849">
    <property type="entry name" value="Lactamase_B"/>
    <property type="match status" value="1"/>
</dbReference>
<dbReference type="InterPro" id="IPR001279">
    <property type="entry name" value="Metallo-B-lactamas"/>
</dbReference>
<dbReference type="PANTHER" id="PTHR43705">
    <property type="entry name" value="HYDROXYACYLGLUTATHIONE HYDROLASE"/>
    <property type="match status" value="1"/>
</dbReference>
<comment type="function">
    <text evidence="7">Thiolesterase that catalyzes the hydrolysis of S-D-lactoyl-glutathione to form glutathione and D-lactic acid.</text>
</comment>
<comment type="caution">
    <text evidence="9">The sequence shown here is derived from an EMBL/GenBank/DDBJ whole genome shotgun (WGS) entry which is preliminary data.</text>
</comment>
<accession>A0ABT5QX63</accession>
<keyword evidence="4 7" id="KW-0479">Metal-binding</keyword>
<dbReference type="Gene3D" id="3.60.15.10">
    <property type="entry name" value="Ribonuclease Z/Hydroxyacylglutathione hydrolase-like"/>
    <property type="match status" value="1"/>
</dbReference>
<dbReference type="SUPFAM" id="SSF56281">
    <property type="entry name" value="Metallo-hydrolase/oxidoreductase"/>
    <property type="match status" value="1"/>
</dbReference>
<dbReference type="PANTHER" id="PTHR43705:SF1">
    <property type="entry name" value="HYDROXYACYLGLUTATHIONE HYDROLASE GLOB"/>
    <property type="match status" value="1"/>
</dbReference>
<comment type="pathway">
    <text evidence="2 7">Secondary metabolite metabolism; methylglyoxal degradation; (R)-lactate from methylglyoxal: step 2/2.</text>
</comment>
<sequence>MLSISSIPAFNDNYIWLLKNDDNHCLVVDPGDAKPVLTYLAEHELILDAILLTHHHHDHVGGVEALTSVYSSAAVYGPSTERFPQVTHPLEDGASFSLFNTQFTVLQVPGHTVDHIAYHADGKLFCGDTLFSGGCGRLFEGTPSQMHSSLMRLAAFPDETLVFCTHEYTQSNLKFAQVVEPSNTALGEYVLTVTNLRAINKMTLPSTIGREKSINPFLRANHASVKEAVKHTATDSSDIETFAALRRWKDEF</sequence>
<keyword evidence="5 7" id="KW-0378">Hydrolase</keyword>
<feature type="binding site" evidence="7">
    <location>
        <position position="128"/>
    </location>
    <ligand>
        <name>Zn(2+)</name>
        <dbReference type="ChEBI" id="CHEBI:29105"/>
        <label>2</label>
    </ligand>
</feature>
<protein>
    <recommendedName>
        <fullName evidence="7">Hydroxyacylglutathione hydrolase</fullName>
        <ecNumber evidence="7">3.1.2.6</ecNumber>
    </recommendedName>
    <alternativeName>
        <fullName evidence="7">Glyoxalase II</fullName>
        <shortName evidence="7">Glx II</shortName>
    </alternativeName>
</protein>
<evidence type="ECO:0000256" key="3">
    <source>
        <dbReference type="ARBA" id="ARBA00006759"/>
    </source>
</evidence>
<feature type="binding site" evidence="7">
    <location>
        <position position="111"/>
    </location>
    <ligand>
        <name>Zn(2+)</name>
        <dbReference type="ChEBI" id="CHEBI:29105"/>
        <label>1</label>
    </ligand>
</feature>
<evidence type="ECO:0000313" key="9">
    <source>
        <dbReference type="EMBL" id="MDD1792606.1"/>
    </source>
</evidence>
<comment type="similarity">
    <text evidence="3 7">Belongs to the metallo-beta-lactamase superfamily. Glyoxalase II family.</text>
</comment>
<dbReference type="RefSeq" id="WP_274163499.1">
    <property type="nucleotide sequence ID" value="NZ_JAJUBC010000004.1"/>
</dbReference>
<evidence type="ECO:0000256" key="1">
    <source>
        <dbReference type="ARBA" id="ARBA00001623"/>
    </source>
</evidence>
<dbReference type="InterPro" id="IPR035680">
    <property type="entry name" value="Clx_II_MBL"/>
</dbReference>
<dbReference type="InterPro" id="IPR050110">
    <property type="entry name" value="Glyoxalase_II_hydrolase"/>
</dbReference>
<evidence type="ECO:0000259" key="8">
    <source>
        <dbReference type="SMART" id="SM00849"/>
    </source>
</evidence>
<evidence type="ECO:0000256" key="4">
    <source>
        <dbReference type="ARBA" id="ARBA00022723"/>
    </source>
</evidence>
<dbReference type="PIRSF" id="PIRSF005457">
    <property type="entry name" value="Glx"/>
    <property type="match status" value="1"/>
</dbReference>
<keyword evidence="6 7" id="KW-0862">Zinc</keyword>
<dbReference type="EC" id="3.1.2.6" evidence="7"/>
<feature type="binding site" evidence="7">
    <location>
        <position position="58"/>
    </location>
    <ligand>
        <name>Zn(2+)</name>
        <dbReference type="ChEBI" id="CHEBI:29105"/>
        <label>2</label>
    </ligand>
</feature>
<dbReference type="Pfam" id="PF00753">
    <property type="entry name" value="Lactamase_B"/>
    <property type="match status" value="1"/>
</dbReference>
<name>A0ABT5QX63_9GAMM</name>
<dbReference type="HAMAP" id="MF_01374">
    <property type="entry name" value="Glyoxalase_2"/>
    <property type="match status" value="1"/>
</dbReference>
<keyword evidence="10" id="KW-1185">Reference proteome</keyword>
<dbReference type="EMBL" id="JAJUBC010000004">
    <property type="protein sequence ID" value="MDD1792606.1"/>
    <property type="molecule type" value="Genomic_DNA"/>
</dbReference>
<reference evidence="9" key="1">
    <citation type="submission" date="2021-12" db="EMBL/GenBank/DDBJ databases">
        <title>Enterovibrio ZSDZ35 sp. nov. and Enterovibrio ZSDZ42 sp. nov., isolated from coastal seawater in Qingdao.</title>
        <authorList>
            <person name="Zhang P."/>
        </authorList>
    </citation>
    <scope>NUCLEOTIDE SEQUENCE</scope>
    <source>
        <strain evidence="9">ZSDZ42</strain>
    </source>
</reference>
<evidence type="ECO:0000256" key="5">
    <source>
        <dbReference type="ARBA" id="ARBA00022801"/>
    </source>
</evidence>
<dbReference type="GO" id="GO:0004416">
    <property type="term" value="F:hydroxyacylglutathione hydrolase activity"/>
    <property type="evidence" value="ECO:0007669"/>
    <property type="project" value="UniProtKB-EC"/>
</dbReference>
<proteinExistence type="inferred from homology"/>
<feature type="binding site" evidence="7">
    <location>
        <position position="59"/>
    </location>
    <ligand>
        <name>Zn(2+)</name>
        <dbReference type="ChEBI" id="CHEBI:29105"/>
        <label>2</label>
    </ligand>
</feature>
<organism evidence="9 10">
    <name type="scientific">Enterovibrio gelatinilyticus</name>
    <dbReference type="NCBI Taxonomy" id="2899819"/>
    <lineage>
        <taxon>Bacteria</taxon>
        <taxon>Pseudomonadati</taxon>
        <taxon>Pseudomonadota</taxon>
        <taxon>Gammaproteobacteria</taxon>
        <taxon>Vibrionales</taxon>
        <taxon>Vibrionaceae</taxon>
        <taxon>Enterovibrio</taxon>
    </lineage>
</organism>
<feature type="binding site" evidence="7">
    <location>
        <position position="56"/>
    </location>
    <ligand>
        <name>Zn(2+)</name>
        <dbReference type="ChEBI" id="CHEBI:29105"/>
        <label>1</label>
    </ligand>
</feature>
<comment type="catalytic activity">
    <reaction evidence="1 7">
        <text>an S-(2-hydroxyacyl)glutathione + H2O = a 2-hydroxy carboxylate + glutathione + H(+)</text>
        <dbReference type="Rhea" id="RHEA:21864"/>
        <dbReference type="ChEBI" id="CHEBI:15377"/>
        <dbReference type="ChEBI" id="CHEBI:15378"/>
        <dbReference type="ChEBI" id="CHEBI:57925"/>
        <dbReference type="ChEBI" id="CHEBI:58896"/>
        <dbReference type="ChEBI" id="CHEBI:71261"/>
        <dbReference type="EC" id="3.1.2.6"/>
    </reaction>
</comment>
<evidence type="ECO:0000256" key="6">
    <source>
        <dbReference type="ARBA" id="ARBA00022833"/>
    </source>
</evidence>
<feature type="binding site" evidence="7">
    <location>
        <position position="128"/>
    </location>
    <ligand>
        <name>Zn(2+)</name>
        <dbReference type="ChEBI" id="CHEBI:29105"/>
        <label>1</label>
    </ligand>
</feature>